<reference evidence="2 3" key="1">
    <citation type="submission" date="2018-03" db="EMBL/GenBank/DDBJ databases">
        <title>Whole genome sequencing of Histamine producing bacteria.</title>
        <authorList>
            <person name="Butler K."/>
        </authorList>
    </citation>
    <scope>NUCLEOTIDE SEQUENCE [LARGE SCALE GENOMIC DNA]</scope>
    <source>
        <strain evidence="2 3">ATCC 19614</strain>
    </source>
</reference>
<keyword evidence="3" id="KW-1185">Reference proteome</keyword>
<name>A0A2T3L737_9GAMM</name>
<evidence type="ECO:0000313" key="2">
    <source>
        <dbReference type="EMBL" id="PSV46188.1"/>
    </source>
</evidence>
<gene>
    <name evidence="2" type="ORF">C9J47_15110</name>
</gene>
<evidence type="ECO:0000256" key="1">
    <source>
        <dbReference type="SAM" id="Phobius"/>
    </source>
</evidence>
<protein>
    <submittedName>
        <fullName evidence="2">Uncharacterized protein</fullName>
    </submittedName>
</protein>
<proteinExistence type="predicted"/>
<evidence type="ECO:0000313" key="3">
    <source>
        <dbReference type="Proteomes" id="UP000241803"/>
    </source>
</evidence>
<keyword evidence="1" id="KW-1133">Transmembrane helix</keyword>
<dbReference type="EMBL" id="PYOC01000005">
    <property type="protein sequence ID" value="PSV46188.1"/>
    <property type="molecule type" value="Genomic_DNA"/>
</dbReference>
<feature type="transmembrane region" description="Helical" evidence="1">
    <location>
        <begin position="41"/>
        <end position="62"/>
    </location>
</feature>
<dbReference type="RefSeq" id="WP_107254262.1">
    <property type="nucleotide sequence ID" value="NZ_PYOC01000005.1"/>
</dbReference>
<keyword evidence="1" id="KW-0472">Membrane</keyword>
<dbReference type="AlphaFoldDB" id="A0A2T3L737"/>
<comment type="caution">
    <text evidence="2">The sequence shown here is derived from an EMBL/GenBank/DDBJ whole genome shotgun (WGS) entry which is preliminary data.</text>
</comment>
<sequence>MKDDMITLTPETADQLRKDFKVTKQYLGKPQVTINISAENLTLLTTGIFSFLSFLIMFFLIAETIKSFNGKA</sequence>
<accession>A0A2T3L737</accession>
<dbReference type="Proteomes" id="UP000241803">
    <property type="component" value="Unassembled WGS sequence"/>
</dbReference>
<organism evidence="2 3">
    <name type="scientific">Photobacterium indicum</name>
    <dbReference type="NCBI Taxonomy" id="81447"/>
    <lineage>
        <taxon>Bacteria</taxon>
        <taxon>Pseudomonadati</taxon>
        <taxon>Pseudomonadota</taxon>
        <taxon>Gammaproteobacteria</taxon>
        <taxon>Vibrionales</taxon>
        <taxon>Vibrionaceae</taxon>
        <taxon>Photobacterium</taxon>
    </lineage>
</organism>
<keyword evidence="1" id="KW-0812">Transmembrane</keyword>